<reference evidence="2 3" key="1">
    <citation type="submission" date="2023-03" db="EMBL/GenBank/DDBJ databases">
        <title>Genome insight into feeding habits of ladybird beetles.</title>
        <authorList>
            <person name="Li H.-S."/>
            <person name="Huang Y.-H."/>
            <person name="Pang H."/>
        </authorList>
    </citation>
    <scope>NUCLEOTIDE SEQUENCE [LARGE SCALE GENOMIC DNA]</scope>
    <source>
        <strain evidence="2">SYSU_2023b</strain>
        <tissue evidence="2">Whole body</tissue>
    </source>
</reference>
<dbReference type="EMBL" id="JARQZJ010000002">
    <property type="protein sequence ID" value="KAK9870127.1"/>
    <property type="molecule type" value="Genomic_DNA"/>
</dbReference>
<evidence type="ECO:0000313" key="3">
    <source>
        <dbReference type="Proteomes" id="UP001431783"/>
    </source>
</evidence>
<evidence type="ECO:0000313" key="1">
    <source>
        <dbReference type="EMBL" id="KAK9870127.1"/>
    </source>
</evidence>
<evidence type="ECO:0000313" key="2">
    <source>
        <dbReference type="EMBL" id="KAK9877803.1"/>
    </source>
</evidence>
<sequence length="71" mass="8044">MDVAFRKAEGILHSIYGDVENVIVMNNYRPPDFISPELNLQERFRGVLDGGTNVVIFTTFNVAPMAFVFYS</sequence>
<dbReference type="Proteomes" id="UP001431783">
    <property type="component" value="Unassembled WGS sequence"/>
</dbReference>
<comment type="caution">
    <text evidence="2">The sequence shown here is derived from an EMBL/GenBank/DDBJ whole genome shotgun (WGS) entry which is preliminary data.</text>
</comment>
<dbReference type="EMBL" id="JARQZJ010000043">
    <property type="protein sequence ID" value="KAK9877803.1"/>
    <property type="molecule type" value="Genomic_DNA"/>
</dbReference>
<protein>
    <submittedName>
        <fullName evidence="2">Uncharacterized protein</fullName>
    </submittedName>
</protein>
<organism evidence="2 3">
    <name type="scientific">Henosepilachna vigintioctopunctata</name>
    <dbReference type="NCBI Taxonomy" id="420089"/>
    <lineage>
        <taxon>Eukaryota</taxon>
        <taxon>Metazoa</taxon>
        <taxon>Ecdysozoa</taxon>
        <taxon>Arthropoda</taxon>
        <taxon>Hexapoda</taxon>
        <taxon>Insecta</taxon>
        <taxon>Pterygota</taxon>
        <taxon>Neoptera</taxon>
        <taxon>Endopterygota</taxon>
        <taxon>Coleoptera</taxon>
        <taxon>Polyphaga</taxon>
        <taxon>Cucujiformia</taxon>
        <taxon>Coccinelloidea</taxon>
        <taxon>Coccinellidae</taxon>
        <taxon>Epilachninae</taxon>
        <taxon>Epilachnini</taxon>
        <taxon>Henosepilachna</taxon>
    </lineage>
</organism>
<gene>
    <name evidence="1" type="ORF">WA026_006218</name>
    <name evidence="2" type="ORF">WA026_019483</name>
</gene>
<keyword evidence="3" id="KW-1185">Reference proteome</keyword>
<name>A0AAW1UB25_9CUCU</name>
<dbReference type="AlphaFoldDB" id="A0AAW1UB25"/>
<proteinExistence type="predicted"/>
<accession>A0AAW1UB25</accession>